<keyword evidence="2" id="KW-0472">Membrane</keyword>
<reference evidence="3" key="1">
    <citation type="submission" date="2018-04" db="EMBL/GenBank/DDBJ databases">
        <title>Whole genome sequencing of Hypsizygus marmoreus.</title>
        <authorList>
            <person name="Choi I.-G."/>
            <person name="Min B."/>
            <person name="Kim J.-G."/>
            <person name="Kim S."/>
            <person name="Oh Y.-L."/>
            <person name="Kong W.-S."/>
            <person name="Park H."/>
            <person name="Jeong J."/>
            <person name="Song E.-S."/>
        </authorList>
    </citation>
    <scope>NUCLEOTIDE SEQUENCE [LARGE SCALE GENOMIC DNA]</scope>
    <source>
        <strain evidence="3">51987-8</strain>
    </source>
</reference>
<evidence type="ECO:0000256" key="1">
    <source>
        <dbReference type="SAM" id="MobiDB-lite"/>
    </source>
</evidence>
<accession>A0A369JFG6</accession>
<evidence type="ECO:0000313" key="4">
    <source>
        <dbReference type="Proteomes" id="UP000076154"/>
    </source>
</evidence>
<dbReference type="InParanoid" id="A0A369JFG6"/>
<feature type="compositionally biased region" description="Low complexity" evidence="1">
    <location>
        <begin position="11"/>
        <end position="31"/>
    </location>
</feature>
<feature type="region of interest" description="Disordered" evidence="1">
    <location>
        <begin position="1"/>
        <end position="67"/>
    </location>
</feature>
<keyword evidence="2" id="KW-1133">Transmembrane helix</keyword>
<keyword evidence="4" id="KW-1185">Reference proteome</keyword>
<dbReference type="OrthoDB" id="3252109at2759"/>
<feature type="transmembrane region" description="Helical" evidence="2">
    <location>
        <begin position="247"/>
        <end position="266"/>
    </location>
</feature>
<dbReference type="STRING" id="39966.A0A369JFG6"/>
<proteinExistence type="predicted"/>
<keyword evidence="2" id="KW-0812">Transmembrane</keyword>
<protein>
    <submittedName>
        <fullName evidence="3">Uncharacterized protein</fullName>
    </submittedName>
</protein>
<dbReference type="AlphaFoldDB" id="A0A369JFG6"/>
<comment type="caution">
    <text evidence="3">The sequence shown here is derived from an EMBL/GenBank/DDBJ whole genome shotgun (WGS) entry which is preliminary data.</text>
</comment>
<evidence type="ECO:0000256" key="2">
    <source>
        <dbReference type="SAM" id="Phobius"/>
    </source>
</evidence>
<dbReference type="EMBL" id="LUEZ02000071">
    <property type="protein sequence ID" value="RDB19930.1"/>
    <property type="molecule type" value="Genomic_DNA"/>
</dbReference>
<name>A0A369JFG6_HYPMA</name>
<dbReference type="Proteomes" id="UP000076154">
    <property type="component" value="Unassembled WGS sequence"/>
</dbReference>
<sequence length="268" mass="29151">MAGHRRQDGFPVCPVRVKSSPSSSPSLSSRPSPERRVSPSPSFLSRPGSLMSPPPTPPRKNISNPHHNISAYNHLAREQVVIPESGPWHWRNPNWTGSPMLLSRAPSPVGSLISTVQVDDDGNTIRGNCDGETSEWENDDDDCATVVSTTSSFIDRVVETSKRVVSIVGTKRSDVTRVRQAAARHGVHAGLIQLPLKRSSGPGKEDSWLMVLGRSRKVVKHVVDTQQRSMPGVMGDLRAEGPRMTTFLQLVLAGFIGGCFAVYGLSFL</sequence>
<evidence type="ECO:0000313" key="3">
    <source>
        <dbReference type="EMBL" id="RDB19930.1"/>
    </source>
</evidence>
<gene>
    <name evidence="3" type="ORF">Hypma_012945</name>
</gene>
<organism evidence="3 4">
    <name type="scientific">Hypsizygus marmoreus</name>
    <name type="common">White beech mushroom</name>
    <name type="synonym">Agaricus marmoreus</name>
    <dbReference type="NCBI Taxonomy" id="39966"/>
    <lineage>
        <taxon>Eukaryota</taxon>
        <taxon>Fungi</taxon>
        <taxon>Dikarya</taxon>
        <taxon>Basidiomycota</taxon>
        <taxon>Agaricomycotina</taxon>
        <taxon>Agaricomycetes</taxon>
        <taxon>Agaricomycetidae</taxon>
        <taxon>Agaricales</taxon>
        <taxon>Tricholomatineae</taxon>
        <taxon>Lyophyllaceae</taxon>
        <taxon>Hypsizygus</taxon>
    </lineage>
</organism>